<dbReference type="EMBL" id="ML179824">
    <property type="protein sequence ID" value="THU81268.1"/>
    <property type="molecule type" value="Genomic_DNA"/>
</dbReference>
<dbReference type="GO" id="GO:0020037">
    <property type="term" value="F:heme binding"/>
    <property type="evidence" value="ECO:0007669"/>
    <property type="project" value="InterPro"/>
</dbReference>
<protein>
    <recommendedName>
        <fullName evidence="4">Cytochrome P450</fullName>
    </recommendedName>
</protein>
<dbReference type="GO" id="GO:0004497">
    <property type="term" value="F:monooxygenase activity"/>
    <property type="evidence" value="ECO:0007669"/>
    <property type="project" value="InterPro"/>
</dbReference>
<evidence type="ECO:0008006" key="4">
    <source>
        <dbReference type="Google" id="ProtNLM"/>
    </source>
</evidence>
<feature type="chain" id="PRO_5020800686" description="Cytochrome P450" evidence="1">
    <location>
        <begin position="19"/>
        <end position="61"/>
    </location>
</feature>
<gene>
    <name evidence="2" type="ORF">K435DRAFT_559351</name>
</gene>
<name>A0A4S8L024_DENBC</name>
<dbReference type="Gene3D" id="1.10.630.10">
    <property type="entry name" value="Cytochrome P450"/>
    <property type="match status" value="1"/>
</dbReference>
<dbReference type="Proteomes" id="UP000297245">
    <property type="component" value="Unassembled WGS sequence"/>
</dbReference>
<dbReference type="OrthoDB" id="1055148at2759"/>
<organism evidence="2 3">
    <name type="scientific">Dendrothele bispora (strain CBS 962.96)</name>
    <dbReference type="NCBI Taxonomy" id="1314807"/>
    <lineage>
        <taxon>Eukaryota</taxon>
        <taxon>Fungi</taxon>
        <taxon>Dikarya</taxon>
        <taxon>Basidiomycota</taxon>
        <taxon>Agaricomycotina</taxon>
        <taxon>Agaricomycetes</taxon>
        <taxon>Agaricomycetidae</taxon>
        <taxon>Agaricales</taxon>
        <taxon>Agaricales incertae sedis</taxon>
        <taxon>Dendrothele</taxon>
    </lineage>
</organism>
<feature type="non-terminal residue" evidence="2">
    <location>
        <position position="1"/>
    </location>
</feature>
<dbReference type="GO" id="GO:0016705">
    <property type="term" value="F:oxidoreductase activity, acting on paired donors, with incorporation or reduction of molecular oxygen"/>
    <property type="evidence" value="ECO:0007669"/>
    <property type="project" value="InterPro"/>
</dbReference>
<sequence>VVLLVSLTIIFTLYHTNDKKYPPGPCGLPVLGNIFQLDPDRPWISYAKWKRIYGLSDHLQV</sequence>
<accession>A0A4S8L024</accession>
<dbReference type="SUPFAM" id="SSF48264">
    <property type="entry name" value="Cytochrome P450"/>
    <property type="match status" value="1"/>
</dbReference>
<reference evidence="2 3" key="1">
    <citation type="journal article" date="2019" name="Nat. Ecol. Evol.">
        <title>Megaphylogeny resolves global patterns of mushroom evolution.</title>
        <authorList>
            <person name="Varga T."/>
            <person name="Krizsan K."/>
            <person name="Foldi C."/>
            <person name="Dima B."/>
            <person name="Sanchez-Garcia M."/>
            <person name="Sanchez-Ramirez S."/>
            <person name="Szollosi G.J."/>
            <person name="Szarkandi J.G."/>
            <person name="Papp V."/>
            <person name="Albert L."/>
            <person name="Andreopoulos W."/>
            <person name="Angelini C."/>
            <person name="Antonin V."/>
            <person name="Barry K.W."/>
            <person name="Bougher N.L."/>
            <person name="Buchanan P."/>
            <person name="Buyck B."/>
            <person name="Bense V."/>
            <person name="Catcheside P."/>
            <person name="Chovatia M."/>
            <person name="Cooper J."/>
            <person name="Damon W."/>
            <person name="Desjardin D."/>
            <person name="Finy P."/>
            <person name="Geml J."/>
            <person name="Haridas S."/>
            <person name="Hughes K."/>
            <person name="Justo A."/>
            <person name="Karasinski D."/>
            <person name="Kautmanova I."/>
            <person name="Kiss B."/>
            <person name="Kocsube S."/>
            <person name="Kotiranta H."/>
            <person name="LaButti K.M."/>
            <person name="Lechner B.E."/>
            <person name="Liimatainen K."/>
            <person name="Lipzen A."/>
            <person name="Lukacs Z."/>
            <person name="Mihaltcheva S."/>
            <person name="Morgado L.N."/>
            <person name="Niskanen T."/>
            <person name="Noordeloos M.E."/>
            <person name="Ohm R.A."/>
            <person name="Ortiz-Santana B."/>
            <person name="Ovrebo C."/>
            <person name="Racz N."/>
            <person name="Riley R."/>
            <person name="Savchenko A."/>
            <person name="Shiryaev A."/>
            <person name="Soop K."/>
            <person name="Spirin V."/>
            <person name="Szebenyi C."/>
            <person name="Tomsovsky M."/>
            <person name="Tulloss R.E."/>
            <person name="Uehling J."/>
            <person name="Grigoriev I.V."/>
            <person name="Vagvolgyi C."/>
            <person name="Papp T."/>
            <person name="Martin F.M."/>
            <person name="Miettinen O."/>
            <person name="Hibbett D.S."/>
            <person name="Nagy L.G."/>
        </authorList>
    </citation>
    <scope>NUCLEOTIDE SEQUENCE [LARGE SCALE GENOMIC DNA]</scope>
    <source>
        <strain evidence="2 3">CBS 962.96</strain>
    </source>
</reference>
<dbReference type="InterPro" id="IPR036396">
    <property type="entry name" value="Cyt_P450_sf"/>
</dbReference>
<dbReference type="GO" id="GO:0005506">
    <property type="term" value="F:iron ion binding"/>
    <property type="evidence" value="ECO:0007669"/>
    <property type="project" value="InterPro"/>
</dbReference>
<proteinExistence type="predicted"/>
<keyword evidence="3" id="KW-1185">Reference proteome</keyword>
<evidence type="ECO:0000313" key="2">
    <source>
        <dbReference type="EMBL" id="THU81268.1"/>
    </source>
</evidence>
<keyword evidence="1" id="KW-0732">Signal</keyword>
<feature type="non-terminal residue" evidence="2">
    <location>
        <position position="61"/>
    </location>
</feature>
<dbReference type="AlphaFoldDB" id="A0A4S8L024"/>
<feature type="signal peptide" evidence="1">
    <location>
        <begin position="1"/>
        <end position="18"/>
    </location>
</feature>
<evidence type="ECO:0000313" key="3">
    <source>
        <dbReference type="Proteomes" id="UP000297245"/>
    </source>
</evidence>
<evidence type="ECO:0000256" key="1">
    <source>
        <dbReference type="SAM" id="SignalP"/>
    </source>
</evidence>